<keyword evidence="2" id="KW-0805">Transcription regulation</keyword>
<reference evidence="7 8" key="2">
    <citation type="submission" date="2016-05" db="EMBL/GenBank/DDBJ databases">
        <title>Lineage-specific infection strategies underlie the spectrum of fungal disease in amphibians.</title>
        <authorList>
            <person name="Cuomo C.A."/>
            <person name="Farrer R.A."/>
            <person name="James T."/>
            <person name="Longcore J."/>
            <person name="Birren B."/>
        </authorList>
    </citation>
    <scope>NUCLEOTIDE SEQUENCE [LARGE SCALE GENOMIC DNA]</scope>
    <source>
        <strain evidence="7 8">JEL423</strain>
    </source>
</reference>
<organism evidence="7 8">
    <name type="scientific">Batrachochytrium dendrobatidis (strain JEL423)</name>
    <dbReference type="NCBI Taxonomy" id="403673"/>
    <lineage>
        <taxon>Eukaryota</taxon>
        <taxon>Fungi</taxon>
        <taxon>Fungi incertae sedis</taxon>
        <taxon>Chytridiomycota</taxon>
        <taxon>Chytridiomycota incertae sedis</taxon>
        <taxon>Chytridiomycetes</taxon>
        <taxon>Rhizophydiales</taxon>
        <taxon>Rhizophydiales incertae sedis</taxon>
        <taxon>Batrachochytrium</taxon>
    </lineage>
</organism>
<dbReference type="GO" id="GO:0046982">
    <property type="term" value="F:protein heterodimerization activity"/>
    <property type="evidence" value="ECO:0007669"/>
    <property type="project" value="InterPro"/>
</dbReference>
<dbReference type="Pfam" id="PF02269">
    <property type="entry name" value="TFIID-18kDa"/>
    <property type="match status" value="1"/>
</dbReference>
<dbReference type="VEuPathDB" id="FungiDB:BDEG_24903"/>
<gene>
    <name evidence="7" type="ORF">BDEG_24903</name>
</gene>
<dbReference type="InterPro" id="IPR003195">
    <property type="entry name" value="TFIID_TAF13"/>
</dbReference>
<dbReference type="CDD" id="cd07978">
    <property type="entry name" value="HFD_TAF13"/>
    <property type="match status" value="1"/>
</dbReference>
<protein>
    <recommendedName>
        <fullName evidence="6">Transcription initiation factor TFIID subunit 13</fullName>
    </recommendedName>
</protein>
<evidence type="ECO:0000256" key="6">
    <source>
        <dbReference type="ARBA" id="ARBA00040136"/>
    </source>
</evidence>
<name>A0A177WN40_BATDL</name>
<dbReference type="Proteomes" id="UP000077115">
    <property type="component" value="Unassembled WGS sequence"/>
</dbReference>
<evidence type="ECO:0000256" key="1">
    <source>
        <dbReference type="ARBA" id="ARBA00004123"/>
    </source>
</evidence>
<comment type="similarity">
    <text evidence="5">Belongs to the TAF13 family.</text>
</comment>
<evidence type="ECO:0000256" key="5">
    <source>
        <dbReference type="ARBA" id="ARBA00038392"/>
    </source>
</evidence>
<dbReference type="GO" id="GO:0051123">
    <property type="term" value="P:RNA polymerase II preinitiation complex assembly"/>
    <property type="evidence" value="ECO:0007669"/>
    <property type="project" value="TreeGrafter"/>
</dbReference>
<evidence type="ECO:0000256" key="3">
    <source>
        <dbReference type="ARBA" id="ARBA00023163"/>
    </source>
</evidence>
<comment type="subcellular location">
    <subcellularLocation>
        <location evidence="1">Nucleus</location>
    </subcellularLocation>
</comment>
<dbReference type="OrthoDB" id="10266074at2759"/>
<keyword evidence="4" id="KW-0539">Nucleus</keyword>
<evidence type="ECO:0000313" key="7">
    <source>
        <dbReference type="EMBL" id="OAJ41272.1"/>
    </source>
</evidence>
<dbReference type="InterPro" id="IPR009072">
    <property type="entry name" value="Histone-fold"/>
</dbReference>
<dbReference type="GO" id="GO:0005669">
    <property type="term" value="C:transcription factor TFIID complex"/>
    <property type="evidence" value="ECO:0007669"/>
    <property type="project" value="TreeGrafter"/>
</dbReference>
<evidence type="ECO:0000313" key="8">
    <source>
        <dbReference type="Proteomes" id="UP000077115"/>
    </source>
</evidence>
<dbReference type="Gene3D" id="1.10.20.10">
    <property type="entry name" value="Histone, subunit A"/>
    <property type="match status" value="1"/>
</dbReference>
<dbReference type="PANTHER" id="PTHR11380:SF5">
    <property type="entry name" value="TRANSCRIPTION INITIATION FACTOR TFIID SUBUNIT 13"/>
    <property type="match status" value="1"/>
</dbReference>
<sequence length="110" mass="12429">MKHKKQFEKEVRGLMYGFGDVPNPLPESVELMDELLVWFIHDLCETAQRKATGKLKTSDYLGALAKDSKKLARAHELLKLDKELKTARAAFDVQELTGIPLKTSKTVDKS</sequence>
<dbReference type="EMBL" id="DS022305">
    <property type="protein sequence ID" value="OAJ41272.1"/>
    <property type="molecule type" value="Genomic_DNA"/>
</dbReference>
<reference evidence="7 8" key="1">
    <citation type="submission" date="2006-10" db="EMBL/GenBank/DDBJ databases">
        <title>The Genome Sequence of Batrachochytrium dendrobatidis JEL423.</title>
        <authorList>
            <consortium name="The Broad Institute Genome Sequencing Platform"/>
            <person name="Birren B."/>
            <person name="Lander E."/>
            <person name="Galagan J."/>
            <person name="Cuomo C."/>
            <person name="Devon K."/>
            <person name="Jaffe D."/>
            <person name="Butler J."/>
            <person name="Alvarez P."/>
            <person name="Gnerre S."/>
            <person name="Grabherr M."/>
            <person name="Kleber M."/>
            <person name="Mauceli E."/>
            <person name="Brockman W."/>
            <person name="Young S."/>
            <person name="LaButti K."/>
            <person name="Sykes S."/>
            <person name="DeCaprio D."/>
            <person name="Crawford M."/>
            <person name="Koehrsen M."/>
            <person name="Engels R."/>
            <person name="Montgomery P."/>
            <person name="Pearson M."/>
            <person name="Howarth C."/>
            <person name="Larson L."/>
            <person name="White J."/>
            <person name="O'Leary S."/>
            <person name="Kodira C."/>
            <person name="Zeng Q."/>
            <person name="Yandava C."/>
            <person name="Alvarado L."/>
            <person name="Longcore J."/>
            <person name="James T."/>
        </authorList>
    </citation>
    <scope>NUCLEOTIDE SEQUENCE [LARGE SCALE GENOMIC DNA]</scope>
    <source>
        <strain evidence="7 8">JEL423</strain>
    </source>
</reference>
<keyword evidence="3" id="KW-0804">Transcription</keyword>
<accession>A0A177WN40</accession>
<dbReference type="SUPFAM" id="SSF47113">
    <property type="entry name" value="Histone-fold"/>
    <property type="match status" value="1"/>
</dbReference>
<dbReference type="PANTHER" id="PTHR11380">
    <property type="entry name" value="TRANSCRIPTION INITIATION FACTOR TFIID/SUPT3-RELATED"/>
    <property type="match status" value="1"/>
</dbReference>
<dbReference type="AlphaFoldDB" id="A0A177WN40"/>
<proteinExistence type="inferred from homology"/>
<dbReference type="eggNOG" id="KOG3901">
    <property type="taxonomic scope" value="Eukaryota"/>
</dbReference>
<dbReference type="STRING" id="403673.A0A177WN40"/>
<evidence type="ECO:0000256" key="4">
    <source>
        <dbReference type="ARBA" id="ARBA00023242"/>
    </source>
</evidence>
<evidence type="ECO:0000256" key="2">
    <source>
        <dbReference type="ARBA" id="ARBA00023015"/>
    </source>
</evidence>